<evidence type="ECO:0000313" key="2">
    <source>
        <dbReference type="EMBL" id="MBH9578508.1"/>
    </source>
</evidence>
<dbReference type="SUPFAM" id="SSF52833">
    <property type="entry name" value="Thioredoxin-like"/>
    <property type="match status" value="1"/>
</dbReference>
<dbReference type="Gene3D" id="1.20.1050.10">
    <property type="match status" value="1"/>
</dbReference>
<dbReference type="PANTHER" id="PTHR44051:SF8">
    <property type="entry name" value="GLUTATHIONE S-TRANSFERASE GSTA"/>
    <property type="match status" value="1"/>
</dbReference>
<reference evidence="2" key="1">
    <citation type="submission" date="2020-12" db="EMBL/GenBank/DDBJ databases">
        <title>The genome sequence of Inhella sp. 1Y17.</title>
        <authorList>
            <person name="Liu Y."/>
        </authorList>
    </citation>
    <scope>NUCLEOTIDE SEQUENCE</scope>
    <source>
        <strain evidence="2">1Y17</strain>
    </source>
</reference>
<organism evidence="2 3">
    <name type="scientific">Inhella proteolytica</name>
    <dbReference type="NCBI Taxonomy" id="2795029"/>
    <lineage>
        <taxon>Bacteria</taxon>
        <taxon>Pseudomonadati</taxon>
        <taxon>Pseudomonadota</taxon>
        <taxon>Betaproteobacteria</taxon>
        <taxon>Burkholderiales</taxon>
        <taxon>Sphaerotilaceae</taxon>
        <taxon>Inhella</taxon>
    </lineage>
</organism>
<dbReference type="RefSeq" id="WP_198112273.1">
    <property type="nucleotide sequence ID" value="NZ_JAEDAK010000012.1"/>
</dbReference>
<dbReference type="CDD" id="cd03188">
    <property type="entry name" value="GST_C_Beta"/>
    <property type="match status" value="1"/>
</dbReference>
<dbReference type="SUPFAM" id="SSF47616">
    <property type="entry name" value="GST C-terminal domain-like"/>
    <property type="match status" value="1"/>
</dbReference>
<dbReference type="Gene3D" id="3.40.30.10">
    <property type="entry name" value="Glutaredoxin"/>
    <property type="match status" value="1"/>
</dbReference>
<accession>A0A931NI60</accession>
<dbReference type="Proteomes" id="UP000613266">
    <property type="component" value="Unassembled WGS sequence"/>
</dbReference>
<evidence type="ECO:0000313" key="3">
    <source>
        <dbReference type="Proteomes" id="UP000613266"/>
    </source>
</evidence>
<dbReference type="CDD" id="cd03057">
    <property type="entry name" value="GST_N_Beta"/>
    <property type="match status" value="1"/>
</dbReference>
<feature type="domain" description="GST N-terminal" evidence="1">
    <location>
        <begin position="2"/>
        <end position="83"/>
    </location>
</feature>
<dbReference type="InterPro" id="IPR036282">
    <property type="entry name" value="Glutathione-S-Trfase_C_sf"/>
</dbReference>
<dbReference type="AlphaFoldDB" id="A0A931NI60"/>
<protein>
    <submittedName>
        <fullName evidence="2">Glutathione S-transferase family protein</fullName>
    </submittedName>
</protein>
<sequence length="210" mass="22509">MTRLTLYGCPGSGSAAVELALHQAGLTFESVRAASWEPGPGLDALRAINPLGQIPTLVLEDGSVLSESAAILMHLGLQHPASGLLPAEPSARAQALRGLVFIAANCYAAISVSDYPERWTAATSKSAREAVRQAARAQLHRAWELFADQFPPQPFLSGAQPGALDFLTVVVSKWSGSRAHLKQARPDFFDFLLRLEQHPAVAPVCQAHWP</sequence>
<name>A0A931NI60_9BURK</name>
<dbReference type="PROSITE" id="PS50404">
    <property type="entry name" value="GST_NTER"/>
    <property type="match status" value="1"/>
</dbReference>
<gene>
    <name evidence="2" type="ORF">I7X39_16575</name>
</gene>
<proteinExistence type="predicted"/>
<dbReference type="PANTHER" id="PTHR44051">
    <property type="entry name" value="GLUTATHIONE S-TRANSFERASE-RELATED"/>
    <property type="match status" value="1"/>
</dbReference>
<evidence type="ECO:0000259" key="1">
    <source>
        <dbReference type="PROSITE" id="PS50404"/>
    </source>
</evidence>
<dbReference type="InterPro" id="IPR004045">
    <property type="entry name" value="Glutathione_S-Trfase_N"/>
</dbReference>
<dbReference type="InterPro" id="IPR036249">
    <property type="entry name" value="Thioredoxin-like_sf"/>
</dbReference>
<comment type="caution">
    <text evidence="2">The sequence shown here is derived from an EMBL/GenBank/DDBJ whole genome shotgun (WGS) entry which is preliminary data.</text>
</comment>
<keyword evidence="3" id="KW-1185">Reference proteome</keyword>
<dbReference type="Pfam" id="PF13409">
    <property type="entry name" value="GST_N_2"/>
    <property type="match status" value="1"/>
</dbReference>
<dbReference type="EMBL" id="JAEDAK010000012">
    <property type="protein sequence ID" value="MBH9578508.1"/>
    <property type="molecule type" value="Genomic_DNA"/>
</dbReference>